<sequence>MTEISINAQIDVDEIAQEVAPYISPSVIANEIDLQDLAGCLDVDEIAQYIDQYALAESVAYSLDVDDIAERLDYRELAKNLDINRLSATIVAAEEDGVASPVQDMQPLLDRIAQLEFLVVGLKNNESLVMNALHTASDLLGFNRTAPSVISSLHSTEPF</sequence>
<dbReference type="AlphaFoldDB" id="A0A6J7EXH9"/>
<reference evidence="1" key="1">
    <citation type="submission" date="2020-05" db="EMBL/GenBank/DDBJ databases">
        <authorList>
            <person name="Chiriac C."/>
            <person name="Salcher M."/>
            <person name="Ghai R."/>
            <person name="Kavagutti S V."/>
        </authorList>
    </citation>
    <scope>NUCLEOTIDE SEQUENCE</scope>
</reference>
<evidence type="ECO:0000313" key="1">
    <source>
        <dbReference type="EMBL" id="CAB4884083.1"/>
    </source>
</evidence>
<name>A0A6J7EXH9_9ZZZZ</name>
<dbReference type="EMBL" id="CAFBLX010000044">
    <property type="protein sequence ID" value="CAB4884083.1"/>
    <property type="molecule type" value="Genomic_DNA"/>
</dbReference>
<gene>
    <name evidence="1" type="ORF">UFOPK3472_00953</name>
</gene>
<protein>
    <submittedName>
        <fullName evidence="1">Unannotated protein</fullName>
    </submittedName>
</protein>
<organism evidence="1">
    <name type="scientific">freshwater metagenome</name>
    <dbReference type="NCBI Taxonomy" id="449393"/>
    <lineage>
        <taxon>unclassified sequences</taxon>
        <taxon>metagenomes</taxon>
        <taxon>ecological metagenomes</taxon>
    </lineage>
</organism>
<proteinExistence type="predicted"/>
<accession>A0A6J7EXH9</accession>